<dbReference type="OrthoDB" id="306323at2"/>
<dbReference type="Proteomes" id="UP000043763">
    <property type="component" value="Unassembled WGS sequence"/>
</dbReference>
<protein>
    <submittedName>
        <fullName evidence="1">Uncharacterized protein</fullName>
    </submittedName>
</protein>
<keyword evidence="2" id="KW-1185">Reference proteome</keyword>
<proteinExistence type="predicted"/>
<evidence type="ECO:0000313" key="1">
    <source>
        <dbReference type="EMBL" id="CRF33435.1"/>
    </source>
</evidence>
<gene>
    <name evidence="1" type="ORF">BRSU_1438</name>
</gene>
<dbReference type="AlphaFoldDB" id="A0A0G4K6X8"/>
<dbReference type="EMBL" id="CVLB01000001">
    <property type="protein sequence ID" value="CRF33435.1"/>
    <property type="molecule type" value="Genomic_DNA"/>
</dbReference>
<reference evidence="2" key="1">
    <citation type="submission" date="2015-04" db="EMBL/GenBank/DDBJ databases">
        <authorList>
            <person name="Mushtaq Mamoona"/>
        </authorList>
    </citation>
    <scope>NUCLEOTIDE SEQUENCE [LARGE SCALE GENOMIC DNA]</scope>
    <source>
        <strain evidence="2">AN4859/03</strain>
    </source>
</reference>
<accession>A0A0G4K6X8</accession>
<organism evidence="1 2">
    <name type="scientific">Brachyspira suanatina</name>
    <dbReference type="NCBI Taxonomy" id="381802"/>
    <lineage>
        <taxon>Bacteria</taxon>
        <taxon>Pseudomonadati</taxon>
        <taxon>Spirochaetota</taxon>
        <taxon>Spirochaetia</taxon>
        <taxon>Brachyspirales</taxon>
        <taxon>Brachyspiraceae</taxon>
        <taxon>Brachyspira</taxon>
    </lineage>
</organism>
<sequence>MNEEELIKLKENLFNGEYADILKPLSSGNVFLAKSVLNSYIKDFSSKRKLEAIALFTSNNYNFYYEDDGSVLRVIKELINNKNISGIDNISFDLTVNNALLYGDFVRFVYALYFGELKEELDILLKRIHEFILIITSNIVFNFKNANLADRLSIYLTSSIYRYIFDVFSDFYAIYGDLKNRADVMYYKSYITCNVMSDYKALVGPDLIKTALCFEDIQDFDKSEKIYESVIMDFEYVLSDIICNFDNYNIKNKAEDYVALISLWQACNGINRLENINKYDSKIESIEEAINKLNSI</sequence>
<evidence type="ECO:0000313" key="2">
    <source>
        <dbReference type="Proteomes" id="UP000043763"/>
    </source>
</evidence>
<dbReference type="RefSeq" id="WP_048594627.1">
    <property type="nucleotide sequence ID" value="NZ_CVLB01000001.1"/>
</dbReference>
<name>A0A0G4K6X8_9SPIR</name>